<accession>A0A2T2NX20</accession>
<dbReference type="GO" id="GO:0000981">
    <property type="term" value="F:DNA-binding transcription factor activity, RNA polymerase II-specific"/>
    <property type="evidence" value="ECO:0007669"/>
    <property type="project" value="InterPro"/>
</dbReference>
<name>A0A2T2NX20_CORCC</name>
<dbReference type="Gene3D" id="4.10.240.10">
    <property type="entry name" value="Zn(2)-C6 fungal-type DNA-binding domain"/>
    <property type="match status" value="1"/>
</dbReference>
<dbReference type="PROSITE" id="PS00463">
    <property type="entry name" value="ZN2_CY6_FUNGAL_1"/>
    <property type="match status" value="1"/>
</dbReference>
<organism evidence="5 6">
    <name type="scientific">Corynespora cassiicola Philippines</name>
    <dbReference type="NCBI Taxonomy" id="1448308"/>
    <lineage>
        <taxon>Eukaryota</taxon>
        <taxon>Fungi</taxon>
        <taxon>Dikarya</taxon>
        <taxon>Ascomycota</taxon>
        <taxon>Pezizomycotina</taxon>
        <taxon>Dothideomycetes</taxon>
        <taxon>Pleosporomycetidae</taxon>
        <taxon>Pleosporales</taxon>
        <taxon>Corynesporascaceae</taxon>
        <taxon>Corynespora</taxon>
    </lineage>
</organism>
<comment type="subcellular location">
    <subcellularLocation>
        <location evidence="1">Nucleus</location>
    </subcellularLocation>
</comment>
<evidence type="ECO:0000256" key="3">
    <source>
        <dbReference type="SAM" id="MobiDB-lite"/>
    </source>
</evidence>
<dbReference type="Pfam" id="PF00172">
    <property type="entry name" value="Zn_clus"/>
    <property type="match status" value="1"/>
</dbReference>
<dbReference type="EMBL" id="KZ678132">
    <property type="protein sequence ID" value="PSN69965.1"/>
    <property type="molecule type" value="Genomic_DNA"/>
</dbReference>
<proteinExistence type="predicted"/>
<sequence length="668" mass="74365">MASLHHGLAVGGKSIDPAITSKHADRTSTRNKPRKTFTGCWTCRRRHVKCDEQHPACRRCLSGKFTCAGYGVRLTWVDKTREPIGNRRSYARRRIDSSITNNVISSSNEGFPAQESISTFSGDMNGASNTNFISGAPFQHNTKSGSKPSLDSQNDSNHSVPTGLDTEICWPAEALLNYESSSLNWNLITPERDGVMTPSFHLLPNESTFAATDSSILGSFDTYLNDFVDDGLSAAEETFTSQATPTVSRAQYSPTSSHVLINNTSNQEEPLSNILWEPNLRIHKTHLDVLPASTKQRNLINHWATNLCQKVMPIRSLSNPFLSVVSPIALEGSRMSQDQSSSTVALFHAVCAASATHLANLQGTSPELGELALQHARQSYFHLLGNISSTSLNERIASLGTICIWLLTNFISGTPVAWRALVRMARGLLEQIPLEVWNQSSAASLTYQCYAIFFNLIQSQYIGYQEFPGSLITDFAGMNLINEQGIPAQSLELISSFNAKLSRGGLVDPSELDRLEVEFALSTPPLLDNMSTHAKNKESLQHHNYLFYHASLLYFKCNSGRRDCEDDIQALVEKCIEHIEYLDTAQADSTPRTWIYATVAFEAGTTELRNRIRTSFNHKKSLAFATWDKLLLAAEEIWRIRDQTLPGDILESWSQIVARQPHLDLLWY</sequence>
<dbReference type="Proteomes" id="UP000240883">
    <property type="component" value="Unassembled WGS sequence"/>
</dbReference>
<dbReference type="GO" id="GO:0005634">
    <property type="term" value="C:nucleus"/>
    <property type="evidence" value="ECO:0007669"/>
    <property type="project" value="UniProtKB-SubCell"/>
</dbReference>
<dbReference type="AlphaFoldDB" id="A0A2T2NX20"/>
<dbReference type="OrthoDB" id="3477330at2759"/>
<dbReference type="CDD" id="cd00067">
    <property type="entry name" value="GAL4"/>
    <property type="match status" value="1"/>
</dbReference>
<protein>
    <recommendedName>
        <fullName evidence="4">Zn(2)-C6 fungal-type domain-containing protein</fullName>
    </recommendedName>
</protein>
<dbReference type="Pfam" id="PF11951">
    <property type="entry name" value="Fungal_trans_2"/>
    <property type="match status" value="1"/>
</dbReference>
<evidence type="ECO:0000313" key="5">
    <source>
        <dbReference type="EMBL" id="PSN69965.1"/>
    </source>
</evidence>
<dbReference type="PANTHER" id="PTHR37534:SF46">
    <property type="entry name" value="ZN(II)2CYS6 TRANSCRIPTION FACTOR (EUROFUNG)"/>
    <property type="match status" value="1"/>
</dbReference>
<evidence type="ECO:0000313" key="6">
    <source>
        <dbReference type="Proteomes" id="UP000240883"/>
    </source>
</evidence>
<reference evidence="5 6" key="1">
    <citation type="journal article" date="2018" name="Front. Microbiol.">
        <title>Genome-Wide Analysis of Corynespora cassiicola Leaf Fall Disease Putative Effectors.</title>
        <authorList>
            <person name="Lopez D."/>
            <person name="Ribeiro S."/>
            <person name="Label P."/>
            <person name="Fumanal B."/>
            <person name="Venisse J.S."/>
            <person name="Kohler A."/>
            <person name="de Oliveira R.R."/>
            <person name="Labutti K."/>
            <person name="Lipzen A."/>
            <person name="Lail K."/>
            <person name="Bauer D."/>
            <person name="Ohm R.A."/>
            <person name="Barry K.W."/>
            <person name="Spatafora J."/>
            <person name="Grigoriev I.V."/>
            <person name="Martin F.M."/>
            <person name="Pujade-Renaud V."/>
        </authorList>
    </citation>
    <scope>NUCLEOTIDE SEQUENCE [LARGE SCALE GENOMIC DNA]</scope>
    <source>
        <strain evidence="5 6">Philippines</strain>
    </source>
</reference>
<dbReference type="InterPro" id="IPR021858">
    <property type="entry name" value="Fun_TF"/>
</dbReference>
<evidence type="ECO:0000256" key="1">
    <source>
        <dbReference type="ARBA" id="ARBA00004123"/>
    </source>
</evidence>
<dbReference type="PANTHER" id="PTHR37534">
    <property type="entry name" value="TRANSCRIPTIONAL ACTIVATOR PROTEIN UGA3"/>
    <property type="match status" value="1"/>
</dbReference>
<feature type="region of interest" description="Disordered" evidence="3">
    <location>
        <begin position="131"/>
        <end position="160"/>
    </location>
</feature>
<dbReference type="PROSITE" id="PS50048">
    <property type="entry name" value="ZN2_CY6_FUNGAL_2"/>
    <property type="match status" value="1"/>
</dbReference>
<keyword evidence="2" id="KW-0539">Nucleus</keyword>
<dbReference type="InterPro" id="IPR036864">
    <property type="entry name" value="Zn2-C6_fun-type_DNA-bd_sf"/>
</dbReference>
<evidence type="ECO:0000259" key="4">
    <source>
        <dbReference type="PROSITE" id="PS50048"/>
    </source>
</evidence>
<gene>
    <name evidence="5" type="ORF">BS50DRAFT_301446</name>
</gene>
<dbReference type="SMART" id="SM00066">
    <property type="entry name" value="GAL4"/>
    <property type="match status" value="1"/>
</dbReference>
<dbReference type="SUPFAM" id="SSF57701">
    <property type="entry name" value="Zn2/Cys6 DNA-binding domain"/>
    <property type="match status" value="1"/>
</dbReference>
<dbReference type="InterPro" id="IPR001138">
    <property type="entry name" value="Zn2Cys6_DnaBD"/>
</dbReference>
<feature type="domain" description="Zn(2)-C6 fungal-type" evidence="4">
    <location>
        <begin position="39"/>
        <end position="67"/>
    </location>
</feature>
<evidence type="ECO:0000256" key="2">
    <source>
        <dbReference type="ARBA" id="ARBA00023242"/>
    </source>
</evidence>
<keyword evidence="6" id="KW-1185">Reference proteome</keyword>
<dbReference type="GO" id="GO:0008270">
    <property type="term" value="F:zinc ion binding"/>
    <property type="evidence" value="ECO:0007669"/>
    <property type="project" value="InterPro"/>
</dbReference>
<dbReference type="STRING" id="1448308.A0A2T2NX20"/>